<dbReference type="AlphaFoldDB" id="A0A1T3P173"/>
<dbReference type="InterPro" id="IPR017441">
    <property type="entry name" value="Protein_kinase_ATP_BS"/>
</dbReference>
<evidence type="ECO:0000313" key="12">
    <source>
        <dbReference type="Proteomes" id="UP000190037"/>
    </source>
</evidence>
<keyword evidence="9" id="KW-0472">Membrane</keyword>
<evidence type="ECO:0000259" key="10">
    <source>
        <dbReference type="PROSITE" id="PS50011"/>
    </source>
</evidence>
<dbReference type="GO" id="GO:0004674">
    <property type="term" value="F:protein serine/threonine kinase activity"/>
    <property type="evidence" value="ECO:0007669"/>
    <property type="project" value="UniProtKB-KW"/>
</dbReference>
<dbReference type="Gene3D" id="1.10.510.10">
    <property type="entry name" value="Transferase(Phosphotransferase) domain 1"/>
    <property type="match status" value="1"/>
</dbReference>
<name>A0A1T3P173_9ACTN</name>
<evidence type="ECO:0000256" key="9">
    <source>
        <dbReference type="SAM" id="Phobius"/>
    </source>
</evidence>
<evidence type="ECO:0000256" key="2">
    <source>
        <dbReference type="ARBA" id="ARBA00022527"/>
    </source>
</evidence>
<dbReference type="OrthoDB" id="9762169at2"/>
<dbReference type="STRING" id="159449.B4N89_18960"/>
<dbReference type="GO" id="GO:0005524">
    <property type="term" value="F:ATP binding"/>
    <property type="evidence" value="ECO:0007669"/>
    <property type="project" value="UniProtKB-UniRule"/>
</dbReference>
<protein>
    <recommendedName>
        <fullName evidence="1">non-specific serine/threonine protein kinase</fullName>
        <ecNumber evidence="1">2.7.11.1</ecNumber>
    </recommendedName>
</protein>
<dbReference type="Gene3D" id="3.30.200.20">
    <property type="entry name" value="Phosphorylase Kinase, domain 1"/>
    <property type="match status" value="1"/>
</dbReference>
<proteinExistence type="predicted"/>
<gene>
    <name evidence="11" type="ORF">B4N89_18960</name>
</gene>
<keyword evidence="9" id="KW-0812">Transmembrane</keyword>
<evidence type="ECO:0000256" key="7">
    <source>
        <dbReference type="PROSITE-ProRule" id="PRU10141"/>
    </source>
</evidence>
<dbReference type="InterPro" id="IPR011009">
    <property type="entry name" value="Kinase-like_dom_sf"/>
</dbReference>
<reference evidence="11 12" key="1">
    <citation type="submission" date="2017-03" db="EMBL/GenBank/DDBJ databases">
        <title>Draft genome sequence of Streptomyces scabrisporus NF3, endophyte isolated from Amphipterygium adstringens.</title>
        <authorList>
            <person name="Vazquez M."/>
            <person name="Ceapa C.D."/>
            <person name="Rodriguez Luna D."/>
            <person name="Sanchez Esquivel S."/>
        </authorList>
    </citation>
    <scope>NUCLEOTIDE SEQUENCE [LARGE SCALE GENOMIC DNA]</scope>
    <source>
        <strain evidence="11 12">NF3</strain>
    </source>
</reference>
<keyword evidence="6 7" id="KW-0067">ATP-binding</keyword>
<keyword evidence="2" id="KW-0723">Serine/threonine-protein kinase</keyword>
<evidence type="ECO:0000256" key="5">
    <source>
        <dbReference type="ARBA" id="ARBA00022777"/>
    </source>
</evidence>
<dbReference type="SMART" id="SM00220">
    <property type="entry name" value="S_TKc"/>
    <property type="match status" value="1"/>
</dbReference>
<dbReference type="SUPFAM" id="SSF56112">
    <property type="entry name" value="Protein kinase-like (PK-like)"/>
    <property type="match status" value="1"/>
</dbReference>
<dbReference type="InterPro" id="IPR000719">
    <property type="entry name" value="Prot_kinase_dom"/>
</dbReference>
<dbReference type="Proteomes" id="UP000190037">
    <property type="component" value="Unassembled WGS sequence"/>
</dbReference>
<feature type="binding site" evidence="7">
    <location>
        <position position="36"/>
    </location>
    <ligand>
        <name>ATP</name>
        <dbReference type="ChEBI" id="CHEBI:30616"/>
    </ligand>
</feature>
<dbReference type="CDD" id="cd14014">
    <property type="entry name" value="STKc_PknB_like"/>
    <property type="match status" value="1"/>
</dbReference>
<feature type="region of interest" description="Disordered" evidence="8">
    <location>
        <begin position="367"/>
        <end position="403"/>
    </location>
</feature>
<evidence type="ECO:0000256" key="1">
    <source>
        <dbReference type="ARBA" id="ARBA00012513"/>
    </source>
</evidence>
<dbReference type="PROSITE" id="PS50011">
    <property type="entry name" value="PROTEIN_KINASE_DOM"/>
    <property type="match status" value="1"/>
</dbReference>
<keyword evidence="9" id="KW-1133">Transmembrane helix</keyword>
<dbReference type="SUPFAM" id="SSF89372">
    <property type="entry name" value="Fucose-specific lectin"/>
    <property type="match status" value="2"/>
</dbReference>
<accession>A0A1T3P173</accession>
<dbReference type="PANTHER" id="PTHR43289:SF6">
    <property type="entry name" value="SERINE_THREONINE-PROTEIN KINASE NEKL-3"/>
    <property type="match status" value="1"/>
</dbReference>
<feature type="domain" description="Protein kinase" evidence="10">
    <location>
        <begin position="9"/>
        <end position="268"/>
    </location>
</feature>
<evidence type="ECO:0000256" key="6">
    <source>
        <dbReference type="ARBA" id="ARBA00022840"/>
    </source>
</evidence>
<dbReference type="Pfam" id="PF26607">
    <property type="entry name" value="DUF8189"/>
    <property type="match status" value="1"/>
</dbReference>
<comment type="caution">
    <text evidence="11">The sequence shown here is derived from an EMBL/GenBank/DDBJ whole genome shotgun (WGS) entry which is preliminary data.</text>
</comment>
<keyword evidence="3" id="KW-0808">Transferase</keyword>
<dbReference type="PROSITE" id="PS00108">
    <property type="entry name" value="PROTEIN_KINASE_ST"/>
    <property type="match status" value="1"/>
</dbReference>
<dbReference type="PROSITE" id="PS00107">
    <property type="entry name" value="PROTEIN_KINASE_ATP"/>
    <property type="match status" value="1"/>
</dbReference>
<evidence type="ECO:0000256" key="8">
    <source>
        <dbReference type="SAM" id="MobiDB-lite"/>
    </source>
</evidence>
<dbReference type="RefSeq" id="WP_078977033.1">
    <property type="nucleotide sequence ID" value="NZ_MWQN01000001.1"/>
</dbReference>
<keyword evidence="5" id="KW-0418">Kinase</keyword>
<evidence type="ECO:0000313" key="11">
    <source>
        <dbReference type="EMBL" id="OPC82744.1"/>
    </source>
</evidence>
<organism evidence="11 12">
    <name type="scientific">Embleya scabrispora</name>
    <dbReference type="NCBI Taxonomy" id="159449"/>
    <lineage>
        <taxon>Bacteria</taxon>
        <taxon>Bacillati</taxon>
        <taxon>Actinomycetota</taxon>
        <taxon>Actinomycetes</taxon>
        <taxon>Kitasatosporales</taxon>
        <taxon>Streptomycetaceae</taxon>
        <taxon>Embleya</taxon>
    </lineage>
</organism>
<sequence length="685" mass="70951">MARKIGSRYVALKVLGRGASGTVWQGEGPEGPVAIKLLREDLASDQVLVARFVQERTALTSLDHPNIVGVHDLVVDGTDLALVMDLVIGPDLRARLERERVLTPRLAAAIVADVADGLSAAHAEGVIHRDVKPENILIDTSGGVSRARLTDFGIARLVDAPRRTRATRIIGTPDYLAPEIIEGLQPTAAVDVYALATVLYELLTGWTPFGGGHPGAVLRRHVTEPVPGIPGLPDPLAAVLASCLSKAPAARLTAREFGERLRSALPALIGLPAFDVPDPNGTAGRQDTPVPRPAGVVPLVSGISEAADGSRDTHTNLTRPVFEEAVPVQSHRRGKPARGGRRRWVAVLGGVLAVVVIGAGAMWLGKDDDDPARPAGQSSGSPTDTAPGPARGSEGPSPQRAPGSYAWAAFAPLPAAPVLLQGGPAAARVDADRSYLVQRDGDGGLWYVVGDGARWGEWRRLPTFRTTDDPAAVATGPGRMDVFAVGASDKLLYRATFADGRFGEWTRTDAKTKLTGAPAAVATGDRIDIVARTASDGLAAGSLTGGGWSGFTTVPSAGRIEAAPALTASGPGTLDAFVVRAGDHAVLHIPSVDGTWREPERVNLAASARPAAAWSQVRGLVVLARDGNGRLLGAVPGEGGWRPVDPNTASADAPAAAAVGADRVDVYVRADNGRLQAAASTPDAG</sequence>
<dbReference type="Pfam" id="PF00069">
    <property type="entry name" value="Pkinase"/>
    <property type="match status" value="1"/>
</dbReference>
<dbReference type="EC" id="2.7.11.1" evidence="1"/>
<feature type="compositionally biased region" description="Basic residues" evidence="8">
    <location>
        <begin position="330"/>
        <end position="340"/>
    </location>
</feature>
<dbReference type="InterPro" id="IPR008271">
    <property type="entry name" value="Ser/Thr_kinase_AS"/>
</dbReference>
<keyword evidence="12" id="KW-1185">Reference proteome</keyword>
<evidence type="ECO:0000256" key="3">
    <source>
        <dbReference type="ARBA" id="ARBA00022679"/>
    </source>
</evidence>
<evidence type="ECO:0000256" key="4">
    <source>
        <dbReference type="ARBA" id="ARBA00022741"/>
    </source>
</evidence>
<dbReference type="Gene3D" id="2.120.10.70">
    <property type="entry name" value="Fucose-specific lectin"/>
    <property type="match status" value="1"/>
</dbReference>
<keyword evidence="4 7" id="KW-0547">Nucleotide-binding</keyword>
<feature type="transmembrane region" description="Helical" evidence="9">
    <location>
        <begin position="344"/>
        <end position="364"/>
    </location>
</feature>
<dbReference type="InterPro" id="IPR058502">
    <property type="entry name" value="PLL-like_beta-prop"/>
</dbReference>
<dbReference type="PANTHER" id="PTHR43289">
    <property type="entry name" value="MITOGEN-ACTIVATED PROTEIN KINASE KINASE KINASE 20-RELATED"/>
    <property type="match status" value="1"/>
</dbReference>
<feature type="region of interest" description="Disordered" evidence="8">
    <location>
        <begin position="305"/>
        <end position="340"/>
    </location>
</feature>
<dbReference type="EMBL" id="MWQN01000001">
    <property type="protein sequence ID" value="OPC82744.1"/>
    <property type="molecule type" value="Genomic_DNA"/>
</dbReference>